<dbReference type="AlphaFoldDB" id="A0AA35SFI8"/>
<dbReference type="EMBL" id="CASHTH010002357">
    <property type="protein sequence ID" value="CAI8028739.1"/>
    <property type="molecule type" value="Genomic_DNA"/>
</dbReference>
<name>A0AA35SFI8_GEOBA</name>
<organism evidence="1 2">
    <name type="scientific">Geodia barretti</name>
    <name type="common">Barrett's horny sponge</name>
    <dbReference type="NCBI Taxonomy" id="519541"/>
    <lineage>
        <taxon>Eukaryota</taxon>
        <taxon>Metazoa</taxon>
        <taxon>Porifera</taxon>
        <taxon>Demospongiae</taxon>
        <taxon>Heteroscleromorpha</taxon>
        <taxon>Tetractinellida</taxon>
        <taxon>Astrophorina</taxon>
        <taxon>Geodiidae</taxon>
        <taxon>Geodia</taxon>
    </lineage>
</organism>
<protein>
    <submittedName>
        <fullName evidence="1">Uncharacterized protein</fullName>
    </submittedName>
</protein>
<reference evidence="1" key="1">
    <citation type="submission" date="2023-03" db="EMBL/GenBank/DDBJ databases">
        <authorList>
            <person name="Steffen K."/>
            <person name="Cardenas P."/>
        </authorList>
    </citation>
    <scope>NUCLEOTIDE SEQUENCE</scope>
</reference>
<sequence>MYLLPRTVSRHLHFYFTSKVYKCTKLFVVVYKLVIHVSMNFYHSKSVYQVSLLEDPP</sequence>
<evidence type="ECO:0000313" key="2">
    <source>
        <dbReference type="Proteomes" id="UP001174909"/>
    </source>
</evidence>
<keyword evidence="2" id="KW-1185">Reference proteome</keyword>
<dbReference type="Proteomes" id="UP001174909">
    <property type="component" value="Unassembled WGS sequence"/>
</dbReference>
<proteinExistence type="predicted"/>
<accession>A0AA35SFI8</accession>
<comment type="caution">
    <text evidence="1">The sequence shown here is derived from an EMBL/GenBank/DDBJ whole genome shotgun (WGS) entry which is preliminary data.</text>
</comment>
<evidence type="ECO:0000313" key="1">
    <source>
        <dbReference type="EMBL" id="CAI8028739.1"/>
    </source>
</evidence>
<gene>
    <name evidence="1" type="ORF">GBAR_LOCUS16340</name>
</gene>